<name>M1WWW0_PSEP2</name>
<proteinExistence type="predicted"/>
<dbReference type="BioCyc" id="DPIE1322246:BN4_RS10630-MONOMER"/>
<dbReference type="HOGENOM" id="CLU_032889_0_0_7"/>
<sequence length="595" mass="68389">MPFDFNYEFDRIQSSVVLKKSLFGNDRDWIVWWYSGINKSSRAKSQPYVWVAFKEIVGNQVSEGVLYRRVLLTSLGSLRLGSVWRHGRCRKIARFEERTFEVNFTNNFWHTSFDMVDGLDYWYRPFDQGKYPLHFEGDKNINLQFKAITGELISIPSLEFFSRMYGASEEVKRVIATYGREECKRRFFRDLKQPTDENVWKIARRKKFRKSDNAFLAHLFYDQRTKSASKKIYSQIESGYDKDAKKPEPIFIEVDPWFVGKTKLILRGISCDNGNAFLGLQIMGYDLPLGKPIVSLLMNKYGELQQEPVDDDTGGKGRVKLEIMTPPDEAHITDDSEPNQGGSIAEIQNHEMKIGNPGRVIIEEVEEAKESDVQDWYDDITSTEFSTDEPQGTGGDIGFASIHNPTTMESKGKLRDVWDALLYLKECYPDKVSSVQWFTIEDGFSSDEDIALIAIKPFRDDDEVEAAVRSWVFLDAKKKTCPRGLLVVRIVVQNVPIYIVEIQRRHAVVMGNAGESTIEEESLTGLVFTLYDQNNLESWLRQLRDEIRYAKGVFKKVKDLCPGESDFFNHSKAKDQSTPEEASVRNALRKVGVTL</sequence>
<organism evidence="1 2">
    <name type="scientific">Pseudodesulfovibrio piezophilus (strain DSM 21447 / JCM 15486 / C1TLV30)</name>
    <name type="common">Desulfovibrio piezophilus</name>
    <dbReference type="NCBI Taxonomy" id="1322246"/>
    <lineage>
        <taxon>Bacteria</taxon>
        <taxon>Pseudomonadati</taxon>
        <taxon>Thermodesulfobacteriota</taxon>
        <taxon>Desulfovibrionia</taxon>
        <taxon>Desulfovibrionales</taxon>
        <taxon>Desulfovibrionaceae</taxon>
    </lineage>
</organism>
<dbReference type="STRING" id="1322246.BN4_12113"/>
<dbReference type="EMBL" id="FO203427">
    <property type="protein sequence ID" value="CCH49348.1"/>
    <property type="molecule type" value="Genomic_DNA"/>
</dbReference>
<keyword evidence="2" id="KW-1185">Reference proteome</keyword>
<dbReference type="eggNOG" id="ENOG5033420">
    <property type="taxonomic scope" value="Bacteria"/>
</dbReference>
<reference evidence="1 2" key="1">
    <citation type="journal article" date="2013" name="PLoS ONE">
        <title>The first genomic and proteomic characterization of a deep-sea sulfate reducer: insights into the piezophilic lifestyle of Desulfovibrio piezophilus.</title>
        <authorList>
            <person name="Pradel N."/>
            <person name="Ji B."/>
            <person name="Gimenez G."/>
            <person name="Talla E."/>
            <person name="Lenoble P."/>
            <person name="Garel M."/>
            <person name="Tamburini C."/>
            <person name="Fourquet P."/>
            <person name="Lebrun R."/>
            <person name="Bertin P."/>
            <person name="Denis Y."/>
            <person name="Pophillat M."/>
            <person name="Barbe V."/>
            <person name="Ollivier B."/>
            <person name="Dolla A."/>
        </authorList>
    </citation>
    <scope>NUCLEOTIDE SEQUENCE [LARGE SCALE GENOMIC DNA]</scope>
    <source>
        <strain evidence="2">DSM 10523 / SB164P1</strain>
    </source>
</reference>
<protein>
    <recommendedName>
        <fullName evidence="3">TnsE C-terminal domain-containing protein</fullName>
    </recommendedName>
</protein>
<dbReference type="RefSeq" id="WP_015415392.1">
    <property type="nucleotide sequence ID" value="NC_020409.1"/>
</dbReference>
<evidence type="ECO:0008006" key="3">
    <source>
        <dbReference type="Google" id="ProtNLM"/>
    </source>
</evidence>
<dbReference type="KEGG" id="dpi:BN4_12113"/>
<evidence type="ECO:0000313" key="1">
    <source>
        <dbReference type="EMBL" id="CCH49348.1"/>
    </source>
</evidence>
<dbReference type="AlphaFoldDB" id="M1WWW0"/>
<gene>
    <name evidence="1" type="ordered locus">BN4_12113</name>
</gene>
<dbReference type="PATRIC" id="fig|879567.3.peg.2253"/>
<accession>M1WWW0</accession>
<dbReference type="OrthoDB" id="7028944at2"/>
<dbReference type="Proteomes" id="UP000011724">
    <property type="component" value="Chromosome"/>
</dbReference>
<evidence type="ECO:0000313" key="2">
    <source>
        <dbReference type="Proteomes" id="UP000011724"/>
    </source>
</evidence>
<reference evidence="2" key="2">
    <citation type="journal article" date="2013" name="Stand. Genomic Sci.">
        <title>Complete genome sequence of Desulfocapsa sulfexigens, a marine deltaproteobacterium specialized in disproportionating inorganic sulfur compounds.</title>
        <authorList>
            <person name="Finster K.W."/>
            <person name="Kjeldsen K.U."/>
            <person name="Kube M."/>
            <person name="Reinhardt R."/>
            <person name="Mussmann M."/>
            <person name="Amann R."/>
            <person name="Schreiber L."/>
        </authorList>
    </citation>
    <scope>NUCLEOTIDE SEQUENCE [LARGE SCALE GENOMIC DNA]</scope>
    <source>
        <strain evidence="2">DSM 10523 / SB164P1</strain>
    </source>
</reference>